<protein>
    <submittedName>
        <fullName evidence="1">Uncharacterized protein</fullName>
    </submittedName>
</protein>
<organism evidence="1 2">
    <name type="scientific">Trichonephila inaurata madagascariensis</name>
    <dbReference type="NCBI Taxonomy" id="2747483"/>
    <lineage>
        <taxon>Eukaryota</taxon>
        <taxon>Metazoa</taxon>
        <taxon>Ecdysozoa</taxon>
        <taxon>Arthropoda</taxon>
        <taxon>Chelicerata</taxon>
        <taxon>Arachnida</taxon>
        <taxon>Araneae</taxon>
        <taxon>Araneomorphae</taxon>
        <taxon>Entelegynae</taxon>
        <taxon>Araneoidea</taxon>
        <taxon>Nephilidae</taxon>
        <taxon>Trichonephila</taxon>
        <taxon>Trichonephila inaurata</taxon>
    </lineage>
</organism>
<gene>
    <name evidence="1" type="ORF">TNIN_264891</name>
</gene>
<sequence length="82" mass="9577">MGHSSLARSDGQAFEYFKMFNWARKIIIKLRYATRSAPWYTASCIWKDLSSPMSHRICSAFIVENDEVASHGHGRRLMRFHL</sequence>
<proteinExistence type="predicted"/>
<keyword evidence="2" id="KW-1185">Reference proteome</keyword>
<name>A0A8X6MKQ8_9ARAC</name>
<evidence type="ECO:0000313" key="1">
    <source>
        <dbReference type="EMBL" id="GFS65236.1"/>
    </source>
</evidence>
<dbReference type="Proteomes" id="UP000886998">
    <property type="component" value="Unassembled WGS sequence"/>
</dbReference>
<dbReference type="AlphaFoldDB" id="A0A8X6MKQ8"/>
<accession>A0A8X6MKQ8</accession>
<dbReference type="EMBL" id="BMAV01028120">
    <property type="protein sequence ID" value="GFS65236.1"/>
    <property type="molecule type" value="Genomic_DNA"/>
</dbReference>
<comment type="caution">
    <text evidence="1">The sequence shown here is derived from an EMBL/GenBank/DDBJ whole genome shotgun (WGS) entry which is preliminary data.</text>
</comment>
<evidence type="ECO:0000313" key="2">
    <source>
        <dbReference type="Proteomes" id="UP000886998"/>
    </source>
</evidence>
<reference evidence="1" key="1">
    <citation type="submission" date="2020-08" db="EMBL/GenBank/DDBJ databases">
        <title>Multicomponent nature underlies the extraordinary mechanical properties of spider dragline silk.</title>
        <authorList>
            <person name="Kono N."/>
            <person name="Nakamura H."/>
            <person name="Mori M."/>
            <person name="Yoshida Y."/>
            <person name="Ohtoshi R."/>
            <person name="Malay A.D."/>
            <person name="Moran D.A.P."/>
            <person name="Tomita M."/>
            <person name="Numata K."/>
            <person name="Arakawa K."/>
        </authorList>
    </citation>
    <scope>NUCLEOTIDE SEQUENCE</scope>
</reference>